<evidence type="ECO:0000256" key="3">
    <source>
        <dbReference type="ARBA" id="ARBA00023203"/>
    </source>
</evidence>
<feature type="domain" description="BTB" evidence="4">
    <location>
        <begin position="25"/>
        <end position="92"/>
    </location>
</feature>
<dbReference type="InterPro" id="IPR011705">
    <property type="entry name" value="BACK"/>
</dbReference>
<keyword evidence="3" id="KW-0009">Actin-binding</keyword>
<dbReference type="PANTHER" id="PTHR24412">
    <property type="entry name" value="KELCH PROTEIN"/>
    <property type="match status" value="1"/>
</dbReference>
<dbReference type="SMART" id="SM00225">
    <property type="entry name" value="BTB"/>
    <property type="match status" value="1"/>
</dbReference>
<dbReference type="PROSITE" id="PS50097">
    <property type="entry name" value="BTB"/>
    <property type="match status" value="1"/>
</dbReference>
<keyword evidence="5" id="KW-1185">Reference proteome</keyword>
<proteinExistence type="predicted"/>
<dbReference type="InterPro" id="IPR011333">
    <property type="entry name" value="SKP1/BTB/POZ_sf"/>
</dbReference>
<evidence type="ECO:0000256" key="1">
    <source>
        <dbReference type="ARBA" id="ARBA00022441"/>
    </source>
</evidence>
<evidence type="ECO:0000256" key="2">
    <source>
        <dbReference type="ARBA" id="ARBA00022737"/>
    </source>
</evidence>
<reference evidence="6" key="1">
    <citation type="submission" date="2025-08" db="UniProtKB">
        <authorList>
            <consortium name="RefSeq"/>
        </authorList>
    </citation>
    <scope>IDENTIFICATION</scope>
</reference>
<dbReference type="RefSeq" id="XP_003743940.1">
    <property type="nucleotide sequence ID" value="XM_003743892.2"/>
</dbReference>
<protein>
    <submittedName>
        <fullName evidence="6">Uncharacterized protein LOC100898699</fullName>
    </submittedName>
</protein>
<dbReference type="GeneID" id="100898699"/>
<accession>A0AAJ6QTW1</accession>
<gene>
    <name evidence="6" type="primary">LOC100898699</name>
</gene>
<dbReference type="Pfam" id="PF07707">
    <property type="entry name" value="BACK"/>
    <property type="match status" value="1"/>
</dbReference>
<evidence type="ECO:0000259" key="4">
    <source>
        <dbReference type="PROSITE" id="PS50097"/>
    </source>
</evidence>
<sequence>MELGKRLINTTDESEVSKLIETGERDCVIVSSEGKGFPTYVELLKLMSPYFSCILQEGWTETRRKVIKTKISKNSLESIVHFMEYGEILLSASNIGLVYLVAEYFQLECLMEECRHFLTKRMSEILGKVIAIGTKHPLMVSLAEEALDYITEHISESKTNDQLILLTPEMIASVLSRDELNVKSEDEVCDIVVKWLGTRPDTSGILTVVECIRLPHLTKDSFERLKSALGDSISVPSIELINCGKLLDLPEDQLARRLIFQFVAIMNTLHMITHSKNFNHLLVFQQQKNGRWIQRIKYRREEPMPDFAESVDGTELSLSIFDGFCKPLKTLQFEPLSFADAKIVEYQPPMELNFSPPRMILRKEVAIYLLDSSVKICDRLSGEVATIPRAPGCEKLRFTDILLHDDKLYAYEELNLELRDRDFNPIHDRLYVISLETKQIESVVEVVLPTPKTRPSPVLQGDRYKCPKMLIVGSRLTLYKYFAARDCVMIVEFDAEKQVFNKIAEIPCSDRETYYNKIVTLLPLHLHRCRSETLLQEYCGSLRDPAQGAELSQLLFYL</sequence>
<dbReference type="AlphaFoldDB" id="A0AAJ6QTW1"/>
<dbReference type="Gene3D" id="1.25.40.420">
    <property type="match status" value="1"/>
</dbReference>
<dbReference type="KEGG" id="goe:100898699"/>
<name>A0AAJ6QTW1_9ACAR</name>
<dbReference type="Pfam" id="PF00651">
    <property type="entry name" value="BTB"/>
    <property type="match status" value="1"/>
</dbReference>
<organism evidence="5 6">
    <name type="scientific">Galendromus occidentalis</name>
    <name type="common">western predatory mite</name>
    <dbReference type="NCBI Taxonomy" id="34638"/>
    <lineage>
        <taxon>Eukaryota</taxon>
        <taxon>Metazoa</taxon>
        <taxon>Ecdysozoa</taxon>
        <taxon>Arthropoda</taxon>
        <taxon>Chelicerata</taxon>
        <taxon>Arachnida</taxon>
        <taxon>Acari</taxon>
        <taxon>Parasitiformes</taxon>
        <taxon>Mesostigmata</taxon>
        <taxon>Gamasina</taxon>
        <taxon>Phytoseioidea</taxon>
        <taxon>Phytoseiidae</taxon>
        <taxon>Typhlodrominae</taxon>
        <taxon>Galendromus</taxon>
    </lineage>
</organism>
<dbReference type="SUPFAM" id="SSF54695">
    <property type="entry name" value="POZ domain"/>
    <property type="match status" value="1"/>
</dbReference>
<keyword evidence="1" id="KW-0880">Kelch repeat</keyword>
<dbReference type="Gene3D" id="3.30.710.10">
    <property type="entry name" value="Potassium Channel Kv1.1, Chain A"/>
    <property type="match status" value="1"/>
</dbReference>
<dbReference type="PANTHER" id="PTHR24412:SF489">
    <property type="entry name" value="RING FINGER DOMAIN AND KELCH REPEAT-CONTAINING PROTEIN DDB_G0271372"/>
    <property type="match status" value="1"/>
</dbReference>
<dbReference type="SMART" id="SM00875">
    <property type="entry name" value="BACK"/>
    <property type="match status" value="1"/>
</dbReference>
<dbReference type="InterPro" id="IPR000210">
    <property type="entry name" value="BTB/POZ_dom"/>
</dbReference>
<evidence type="ECO:0000313" key="6">
    <source>
        <dbReference type="RefSeq" id="XP_003743940.1"/>
    </source>
</evidence>
<dbReference type="Proteomes" id="UP000694867">
    <property type="component" value="Unplaced"/>
</dbReference>
<keyword evidence="2" id="KW-0677">Repeat</keyword>
<evidence type="ECO:0000313" key="5">
    <source>
        <dbReference type="Proteomes" id="UP000694867"/>
    </source>
</evidence>